<dbReference type="Pfam" id="PF10615">
    <property type="entry name" value="DUF2470"/>
    <property type="match status" value="1"/>
</dbReference>
<dbReference type="AlphaFoldDB" id="A0A7W4Z1U5"/>
<sequence>MNQSTNPFSQDIIDAVRDHMNLDHQDDSLLIVRSLGERPQATAATMSGMDGSAIEFDATIDGSQTTVRVPWSEPLTERGQVRVEVTRMYHEACAALGITPREAAEH</sequence>
<evidence type="ECO:0000259" key="1">
    <source>
        <dbReference type="Pfam" id="PF10615"/>
    </source>
</evidence>
<feature type="domain" description="DUF2470" evidence="1">
    <location>
        <begin position="18"/>
        <end position="88"/>
    </location>
</feature>
<dbReference type="Gene3D" id="3.20.180.10">
    <property type="entry name" value="PNP-oxidase-like"/>
    <property type="match status" value="1"/>
</dbReference>
<accession>A0A7W4Z1U5</accession>
<reference evidence="2 3" key="1">
    <citation type="submission" date="2020-08" db="EMBL/GenBank/DDBJ databases">
        <title>Sequencing the genomes of 1000 actinobacteria strains.</title>
        <authorList>
            <person name="Klenk H.-P."/>
        </authorList>
    </citation>
    <scope>NUCLEOTIDE SEQUENCE [LARGE SCALE GENOMIC DNA]</scope>
    <source>
        <strain evidence="2 3">DSM 105498</strain>
    </source>
</reference>
<dbReference type="InterPro" id="IPR037119">
    <property type="entry name" value="Haem_oxidase_HugZ-like_sf"/>
</dbReference>
<comment type="caution">
    <text evidence="2">The sequence shown here is derived from an EMBL/GenBank/DDBJ whole genome shotgun (WGS) entry which is preliminary data.</text>
</comment>
<evidence type="ECO:0000313" key="2">
    <source>
        <dbReference type="EMBL" id="MBB3043248.1"/>
    </source>
</evidence>
<dbReference type="InterPro" id="IPR019595">
    <property type="entry name" value="DUF2470"/>
</dbReference>
<name>A0A7W4Z1U5_9ACTN</name>
<organism evidence="2 3">
    <name type="scientific">Nocardioides soli</name>
    <dbReference type="NCBI Taxonomy" id="1036020"/>
    <lineage>
        <taxon>Bacteria</taxon>
        <taxon>Bacillati</taxon>
        <taxon>Actinomycetota</taxon>
        <taxon>Actinomycetes</taxon>
        <taxon>Propionibacteriales</taxon>
        <taxon>Nocardioidaceae</taxon>
        <taxon>Nocardioides</taxon>
    </lineage>
</organism>
<dbReference type="RefSeq" id="WP_215526611.1">
    <property type="nucleotide sequence ID" value="NZ_JACHWR010000002.1"/>
</dbReference>
<evidence type="ECO:0000313" key="3">
    <source>
        <dbReference type="Proteomes" id="UP000589626"/>
    </source>
</evidence>
<proteinExistence type="predicted"/>
<protein>
    <recommendedName>
        <fullName evidence="1">DUF2470 domain-containing protein</fullName>
    </recommendedName>
</protein>
<dbReference type="Proteomes" id="UP000589626">
    <property type="component" value="Unassembled WGS sequence"/>
</dbReference>
<keyword evidence="3" id="KW-1185">Reference proteome</keyword>
<gene>
    <name evidence="2" type="ORF">FHU40_003066</name>
</gene>
<dbReference type="EMBL" id="JACHWR010000002">
    <property type="protein sequence ID" value="MBB3043248.1"/>
    <property type="molecule type" value="Genomic_DNA"/>
</dbReference>